<comment type="caution">
    <text evidence="2">The sequence shown here is derived from an EMBL/GenBank/DDBJ whole genome shotgun (WGS) entry which is preliminary data.</text>
</comment>
<accession>A0A0A1VNN9</accession>
<dbReference type="AlphaFoldDB" id="A0A0A1VNN9"/>
<protein>
    <submittedName>
        <fullName evidence="2">Uncharacterized protein</fullName>
    </submittedName>
</protein>
<evidence type="ECO:0000313" key="2">
    <source>
        <dbReference type="EMBL" id="GAL91240.1"/>
    </source>
</evidence>
<feature type="transmembrane region" description="Helical" evidence="1">
    <location>
        <begin position="32"/>
        <end position="52"/>
    </location>
</feature>
<organism evidence="2 3">
    <name type="scientific">Microcystis aeruginosa NIES-44</name>
    <dbReference type="NCBI Taxonomy" id="449439"/>
    <lineage>
        <taxon>Bacteria</taxon>
        <taxon>Bacillati</taxon>
        <taxon>Cyanobacteriota</taxon>
        <taxon>Cyanophyceae</taxon>
        <taxon>Oscillatoriophycideae</taxon>
        <taxon>Chroococcales</taxon>
        <taxon>Microcystaceae</taxon>
        <taxon>Microcystis</taxon>
    </lineage>
</organism>
<evidence type="ECO:0000256" key="1">
    <source>
        <dbReference type="SAM" id="Phobius"/>
    </source>
</evidence>
<dbReference type="Proteomes" id="UP000030321">
    <property type="component" value="Unassembled WGS sequence"/>
</dbReference>
<keyword evidence="1" id="KW-0472">Membrane</keyword>
<keyword evidence="1" id="KW-0812">Transmembrane</keyword>
<gene>
    <name evidence="2" type="ORF">N44_00609</name>
</gene>
<dbReference type="RefSeq" id="WP_045356121.1">
    <property type="nucleotide sequence ID" value="NZ_BBPA01000002.1"/>
</dbReference>
<keyword evidence="1" id="KW-1133">Transmembrane helix</keyword>
<sequence length="63" mass="7262">MRLVIFLLIIVYGAGGWKFWNGYRSTNFSSSLPNRLALTLFWPLLLAVNPAYRKNFQKALKGK</sequence>
<dbReference type="EMBL" id="BBPA01000002">
    <property type="protein sequence ID" value="GAL91240.1"/>
    <property type="molecule type" value="Genomic_DNA"/>
</dbReference>
<reference evidence="3" key="1">
    <citation type="journal article" date="2015" name="Genome">
        <title>Whole Genome Sequence of the Non-Microcystin-Producing Microcystis aeruginosa Strain NIES-44.</title>
        <authorList>
            <person name="Okano K."/>
            <person name="Miyata N."/>
            <person name="Ozaki Y."/>
        </authorList>
    </citation>
    <scope>NUCLEOTIDE SEQUENCE [LARGE SCALE GENOMIC DNA]</scope>
    <source>
        <strain evidence="3">NIES-44</strain>
    </source>
</reference>
<proteinExistence type="predicted"/>
<name>A0A0A1VNN9_MICAE</name>
<evidence type="ECO:0000313" key="3">
    <source>
        <dbReference type="Proteomes" id="UP000030321"/>
    </source>
</evidence>